<comment type="caution">
    <text evidence="3">The sequence shown here is derived from an EMBL/GenBank/DDBJ whole genome shotgun (WGS) entry which is preliminary data.</text>
</comment>
<evidence type="ECO:0000259" key="2">
    <source>
        <dbReference type="Pfam" id="PF16862"/>
    </source>
</evidence>
<dbReference type="Pfam" id="PF16862">
    <property type="entry name" value="Glyco_hydro_79C"/>
    <property type="match status" value="1"/>
</dbReference>
<dbReference type="PANTHER" id="PTHR36183">
    <property type="entry name" value="BETA-GLUCURONIDASE"/>
    <property type="match status" value="1"/>
</dbReference>
<keyword evidence="1" id="KW-0732">Signal</keyword>
<feature type="signal peptide" evidence="1">
    <location>
        <begin position="1"/>
        <end position="21"/>
    </location>
</feature>
<organism evidence="3 4">
    <name type="scientific">Rasamsonia emersonii (strain ATCC 16479 / CBS 393.64 / IMI 116815)</name>
    <dbReference type="NCBI Taxonomy" id="1408163"/>
    <lineage>
        <taxon>Eukaryota</taxon>
        <taxon>Fungi</taxon>
        <taxon>Dikarya</taxon>
        <taxon>Ascomycota</taxon>
        <taxon>Pezizomycotina</taxon>
        <taxon>Eurotiomycetes</taxon>
        <taxon>Eurotiomycetidae</taxon>
        <taxon>Eurotiales</taxon>
        <taxon>Trichocomaceae</taxon>
        <taxon>Rasamsonia</taxon>
    </lineage>
</organism>
<dbReference type="GeneID" id="25313271"/>
<reference evidence="3 4" key="1">
    <citation type="submission" date="2015-04" db="EMBL/GenBank/DDBJ databases">
        <authorList>
            <person name="Heijne W.H."/>
            <person name="Fedorova N.D."/>
            <person name="Nierman W.C."/>
            <person name="Vollebregt A.W."/>
            <person name="Zhao Z."/>
            <person name="Wu L."/>
            <person name="Kumar M."/>
            <person name="Stam H."/>
            <person name="van den Berg M.A."/>
            <person name="Pel H.J."/>
        </authorList>
    </citation>
    <scope>NUCLEOTIDE SEQUENCE [LARGE SCALE GENOMIC DNA]</scope>
    <source>
        <strain evidence="3 4">CBS 393.64</strain>
    </source>
</reference>
<dbReference type="Gene3D" id="3.20.20.80">
    <property type="entry name" value="Glycosidases"/>
    <property type="match status" value="1"/>
</dbReference>
<dbReference type="InterPro" id="IPR031728">
    <property type="entry name" value="GlcAase_C"/>
</dbReference>
<dbReference type="PANTHER" id="PTHR36183:SF2">
    <property type="entry name" value="BETA-GLUCURONIDASE C-TERMINAL DOMAIN-CONTAINING PROTEIN"/>
    <property type="match status" value="1"/>
</dbReference>
<evidence type="ECO:0000256" key="1">
    <source>
        <dbReference type="SAM" id="SignalP"/>
    </source>
</evidence>
<gene>
    <name evidence="3" type="ORF">T310_10203</name>
</gene>
<protein>
    <recommendedName>
        <fullName evidence="2">Beta-glucuronidase C-terminal domain-containing protein</fullName>
    </recommendedName>
</protein>
<name>A0A0F4YE74_RASE3</name>
<feature type="domain" description="Beta-glucuronidase C-terminal" evidence="2">
    <location>
        <begin position="361"/>
        <end position="454"/>
    </location>
</feature>
<proteinExistence type="predicted"/>
<dbReference type="RefSeq" id="XP_013322828.1">
    <property type="nucleotide sequence ID" value="XM_013467374.1"/>
</dbReference>
<dbReference type="Proteomes" id="UP000053958">
    <property type="component" value="Unassembled WGS sequence"/>
</dbReference>
<dbReference type="EMBL" id="LASV01000810">
    <property type="protein sequence ID" value="KKA16216.1"/>
    <property type="molecule type" value="Genomic_DNA"/>
</dbReference>
<dbReference type="AlphaFoldDB" id="A0A0F4YE74"/>
<accession>A0A0F4YE74</accession>
<feature type="chain" id="PRO_5002481523" description="Beta-glucuronidase C-terminal domain-containing protein" evidence="1">
    <location>
        <begin position="22"/>
        <end position="464"/>
    </location>
</feature>
<dbReference type="OrthoDB" id="2831684at2759"/>
<evidence type="ECO:0000313" key="3">
    <source>
        <dbReference type="EMBL" id="KKA16216.1"/>
    </source>
</evidence>
<dbReference type="SUPFAM" id="SSF51445">
    <property type="entry name" value="(Trans)glycosidases"/>
    <property type="match status" value="1"/>
</dbReference>
<sequence>MARIPSLLLPPLLLLVAQTTGLSTVNLGAVEAKPIDRQLISLSIDGPQRVQDNLTETMYNIFEPGNAEAVNTTYSKRLFQVLAQNSGPEQTYIFGLNLGSSLSFLLTPAFNFKTKHFIEITAAATYLNQSRILAYEVGNEPNLYTYTGLRNASWNVLEYADEILDWMPRLREAAGGQRFPGYQFGTIAEPPSAFGDFTQVQLAVMGVPQAIGSNVCTTQQAAAVTIDYYLNHLNTVTYFANWVDEIAAAESLGLPFHMGETGTAGCHGKDGVSNTLGALLREIDYALYATTLGMRRLFFHNGGGGVFYYSMWEPVALNASSPAHVNPTYYSMLFLADLTSDLPTPRVHRLRHLDTYDLAHYAIYNDQTFTKLVILNTHLYNDTRSTAAASRPEKFVNVSPVLGQRVQIRRLTGPSSVAKTGVTWKGQEEVVERVADGVVRVAASEGVVVQVDRTSWAMEALVHS</sequence>
<dbReference type="InterPro" id="IPR017853">
    <property type="entry name" value="GH"/>
</dbReference>
<evidence type="ECO:0000313" key="4">
    <source>
        <dbReference type="Proteomes" id="UP000053958"/>
    </source>
</evidence>
<keyword evidence="4" id="KW-1185">Reference proteome</keyword>
<dbReference type="InterPro" id="IPR052974">
    <property type="entry name" value="GH79_Enzymes"/>
</dbReference>